<comment type="caution">
    <text evidence="3">The sequence shown here is derived from an EMBL/GenBank/DDBJ whole genome shotgun (WGS) entry which is preliminary data.</text>
</comment>
<feature type="domain" description="GH3 middle" evidence="1">
    <location>
        <begin position="343"/>
        <end position="414"/>
    </location>
</feature>
<dbReference type="PANTHER" id="PTHR31901">
    <property type="entry name" value="GH3 DOMAIN-CONTAINING PROTEIN"/>
    <property type="match status" value="1"/>
</dbReference>
<dbReference type="InterPro" id="IPR055377">
    <property type="entry name" value="GH3_M"/>
</dbReference>
<dbReference type="Pfam" id="PF23571">
    <property type="entry name" value="GH3_M"/>
    <property type="match status" value="1"/>
</dbReference>
<protein>
    <submittedName>
        <fullName evidence="3">GH3 auxin-responsive promoter family protein</fullName>
    </submittedName>
</protein>
<proteinExistence type="predicted"/>
<dbReference type="InterPro" id="IPR055378">
    <property type="entry name" value="GH3_C"/>
</dbReference>
<dbReference type="InterPro" id="IPR004993">
    <property type="entry name" value="GH3"/>
</dbReference>
<accession>A0ABD4T2W3</accession>
<dbReference type="EMBL" id="JTHE03000048">
    <property type="protein sequence ID" value="MCM1982934.1"/>
    <property type="molecule type" value="Genomic_DNA"/>
</dbReference>
<dbReference type="RefSeq" id="WP_166281663.1">
    <property type="nucleotide sequence ID" value="NZ_JTHE03000048.1"/>
</dbReference>
<name>A0ABD4T2W3_9CYAN</name>
<reference evidence="3 4" key="1">
    <citation type="journal article" date="2015" name="Genome Announc.">
        <title>Draft Genome Sequence of Filamentous Marine Cyanobacterium Lyngbya confervoides Strain BDU141951.</title>
        <authorList>
            <person name="Chandrababunaidu M.M."/>
            <person name="Sen D."/>
            <person name="Tripathy S."/>
        </authorList>
    </citation>
    <scope>NUCLEOTIDE SEQUENCE [LARGE SCALE GENOMIC DNA]</scope>
    <source>
        <strain evidence="3 4">BDU141951</strain>
    </source>
</reference>
<dbReference type="AlphaFoldDB" id="A0ABD4T2W3"/>
<dbReference type="PANTHER" id="PTHR31901:SF9">
    <property type="entry name" value="GH3 DOMAIN-CONTAINING PROTEIN"/>
    <property type="match status" value="1"/>
</dbReference>
<sequence>MIQFLLPAVTRLARRRKFSFLKKTSRIHHHQQQFLQQLLREHQDTQFGQAHHFHRIDSIEAYQAQVPIRTYAEHEPYILRMAEGEANVLVRDRPIYFNITSGSTGKRKLIPVTRSSRRCVRRASNAATGFLADAALRAGRPLGKLLFPASVNAMGQTKSGVEFAPVSTSDLKLSNGLARTIMSSPYAAHQVKDLKSRIYICLLFALADPQLRVIAETFPVTLLRLCQYLETRAESLIADLRTGTLADDLVLDPEQRQLLERKLAPHPARAEQLADLQKRHGSLTPQTVWPQLSFLITARGGTSDFYFQRFPKYFGDVPVFGGVYSSAEATFGVHRDFNTDGVMLALESGFFEFVPSDQWDEPQPQTRLPWQLEVGQPYRIIVTNYNGFYRYDIGDVVEIEGFHHQTPIFVFRNRYRGFITSVGEKTTEYHVTQVMNALQQKYDLPLLNFCITLSDDIPPRYWVNVELLNQYQMPDPQKFLADFDRLLGEVHSVYELKRRDQVDPPCLRVLAPGSFQRWQQQLVQQGIAETQIKLPKISNDRALFTQTSTILEYRWD</sequence>
<evidence type="ECO:0000259" key="1">
    <source>
        <dbReference type="Pfam" id="PF23571"/>
    </source>
</evidence>
<dbReference type="Pfam" id="PF03321">
    <property type="entry name" value="GH3"/>
    <property type="match status" value="1"/>
</dbReference>
<evidence type="ECO:0000259" key="2">
    <source>
        <dbReference type="Pfam" id="PF23572"/>
    </source>
</evidence>
<evidence type="ECO:0000313" key="3">
    <source>
        <dbReference type="EMBL" id="MCM1982934.1"/>
    </source>
</evidence>
<gene>
    <name evidence="3" type="ORF">QQ91_0008875</name>
</gene>
<dbReference type="Proteomes" id="UP000031561">
    <property type="component" value="Unassembled WGS sequence"/>
</dbReference>
<evidence type="ECO:0000313" key="4">
    <source>
        <dbReference type="Proteomes" id="UP000031561"/>
    </source>
</evidence>
<organism evidence="3 4">
    <name type="scientific">Lyngbya confervoides BDU141951</name>
    <dbReference type="NCBI Taxonomy" id="1574623"/>
    <lineage>
        <taxon>Bacteria</taxon>
        <taxon>Bacillati</taxon>
        <taxon>Cyanobacteriota</taxon>
        <taxon>Cyanophyceae</taxon>
        <taxon>Oscillatoriophycideae</taxon>
        <taxon>Oscillatoriales</taxon>
        <taxon>Microcoleaceae</taxon>
        <taxon>Lyngbya</taxon>
    </lineage>
</organism>
<dbReference type="Pfam" id="PF23572">
    <property type="entry name" value="GH3_C"/>
    <property type="match status" value="1"/>
</dbReference>
<keyword evidence="4" id="KW-1185">Reference proteome</keyword>
<feature type="domain" description="GH3 C-terminal" evidence="2">
    <location>
        <begin position="430"/>
        <end position="541"/>
    </location>
</feature>